<feature type="compositionally biased region" description="Basic and acidic residues" evidence="8">
    <location>
        <begin position="65"/>
        <end position="77"/>
    </location>
</feature>
<keyword evidence="7" id="KW-1015">Disulfide bond</keyword>
<evidence type="ECO:0000256" key="1">
    <source>
        <dbReference type="ARBA" id="ARBA00004613"/>
    </source>
</evidence>
<dbReference type="InterPro" id="IPR051077">
    <property type="entry name" value="Ca-dependent_lectin"/>
</dbReference>
<evidence type="ECO:0000256" key="9">
    <source>
        <dbReference type="SAM" id="SignalP"/>
    </source>
</evidence>
<dbReference type="Gene3D" id="3.10.100.10">
    <property type="entry name" value="Mannose-Binding Protein A, subunit A"/>
    <property type="match status" value="1"/>
</dbReference>
<dbReference type="InterPro" id="IPR001304">
    <property type="entry name" value="C-type_lectin-like"/>
</dbReference>
<dbReference type="SMART" id="SM00034">
    <property type="entry name" value="CLECT"/>
    <property type="match status" value="1"/>
</dbReference>
<dbReference type="PANTHER" id="PTHR24024:SF42">
    <property type="entry name" value="MANNOSE-BINDING PROTEIN"/>
    <property type="match status" value="1"/>
</dbReference>
<dbReference type="InterPro" id="IPR008160">
    <property type="entry name" value="Collagen"/>
</dbReference>
<dbReference type="SUPFAM" id="SSF56436">
    <property type="entry name" value="C-type lectin-like"/>
    <property type="match status" value="1"/>
</dbReference>
<feature type="domain" description="C-type lectin" evidence="10">
    <location>
        <begin position="165"/>
        <end position="265"/>
    </location>
</feature>
<evidence type="ECO:0000313" key="12">
    <source>
        <dbReference type="RefSeq" id="XP_072851150.1"/>
    </source>
</evidence>
<keyword evidence="2" id="KW-0964">Secreted</keyword>
<dbReference type="InterPro" id="IPR016186">
    <property type="entry name" value="C-type_lectin-like/link_sf"/>
</dbReference>
<evidence type="ECO:0000256" key="6">
    <source>
        <dbReference type="ARBA" id="ARBA00023119"/>
    </source>
</evidence>
<keyword evidence="4" id="KW-0430">Lectin</keyword>
<feature type="region of interest" description="Disordered" evidence="8">
    <location>
        <begin position="60"/>
        <end position="114"/>
    </location>
</feature>
<proteinExistence type="predicted"/>
<dbReference type="Proteomes" id="UP001652642">
    <property type="component" value="Chromosome 3"/>
</dbReference>
<gene>
    <name evidence="12" type="primary">MBL2</name>
</gene>
<dbReference type="InterPro" id="IPR016187">
    <property type="entry name" value="CTDL_fold"/>
</dbReference>
<evidence type="ECO:0000313" key="11">
    <source>
        <dbReference type="Proteomes" id="UP001652642"/>
    </source>
</evidence>
<dbReference type="GeneID" id="110083684"/>
<keyword evidence="11" id="KW-1185">Reference proteome</keyword>
<feature type="chain" id="PRO_5047433252" evidence="9">
    <location>
        <begin position="37"/>
        <end position="266"/>
    </location>
</feature>
<evidence type="ECO:0000259" key="10">
    <source>
        <dbReference type="PROSITE" id="PS50041"/>
    </source>
</evidence>
<accession>A0ABM5G0G9</accession>
<evidence type="ECO:0000256" key="5">
    <source>
        <dbReference type="ARBA" id="ARBA00022837"/>
    </source>
</evidence>
<organism evidence="11 12">
    <name type="scientific">Pogona vitticeps</name>
    <name type="common">central bearded dragon</name>
    <dbReference type="NCBI Taxonomy" id="103695"/>
    <lineage>
        <taxon>Eukaryota</taxon>
        <taxon>Metazoa</taxon>
        <taxon>Chordata</taxon>
        <taxon>Craniata</taxon>
        <taxon>Vertebrata</taxon>
        <taxon>Euteleostomi</taxon>
        <taxon>Lepidosauria</taxon>
        <taxon>Squamata</taxon>
        <taxon>Bifurcata</taxon>
        <taxon>Unidentata</taxon>
        <taxon>Episquamata</taxon>
        <taxon>Toxicofera</taxon>
        <taxon>Iguania</taxon>
        <taxon>Acrodonta</taxon>
        <taxon>Agamidae</taxon>
        <taxon>Amphibolurinae</taxon>
        <taxon>Pogona</taxon>
    </lineage>
</organism>
<evidence type="ECO:0000256" key="4">
    <source>
        <dbReference type="ARBA" id="ARBA00022734"/>
    </source>
</evidence>
<dbReference type="Pfam" id="PF00059">
    <property type="entry name" value="Lectin_C"/>
    <property type="match status" value="1"/>
</dbReference>
<evidence type="ECO:0000256" key="3">
    <source>
        <dbReference type="ARBA" id="ARBA00022729"/>
    </source>
</evidence>
<dbReference type="PROSITE" id="PS50041">
    <property type="entry name" value="C_TYPE_LECTIN_2"/>
    <property type="match status" value="1"/>
</dbReference>
<name>A0ABM5G0G9_9SAUR</name>
<evidence type="ECO:0000256" key="7">
    <source>
        <dbReference type="ARBA" id="ARBA00023157"/>
    </source>
</evidence>
<feature type="signal peptide" evidence="9">
    <location>
        <begin position="1"/>
        <end position="36"/>
    </location>
</feature>
<evidence type="ECO:0000256" key="8">
    <source>
        <dbReference type="SAM" id="MobiDB-lite"/>
    </source>
</evidence>
<dbReference type="Pfam" id="PF01391">
    <property type="entry name" value="Collagen"/>
    <property type="match status" value="1"/>
</dbReference>
<keyword evidence="3 9" id="KW-0732">Signal</keyword>
<dbReference type="PANTHER" id="PTHR24024">
    <property type="entry name" value="PULMONARY SURFACTANT-ASSOCIATED PROTEIN A"/>
    <property type="match status" value="1"/>
</dbReference>
<evidence type="ECO:0000256" key="2">
    <source>
        <dbReference type="ARBA" id="ARBA00022525"/>
    </source>
</evidence>
<comment type="subcellular location">
    <subcellularLocation>
        <location evidence="1">Secreted</location>
    </subcellularLocation>
</comment>
<protein>
    <submittedName>
        <fullName evidence="12">Mannose-binding protein C isoform X1</fullName>
    </submittedName>
</protein>
<feature type="compositionally biased region" description="Polar residues" evidence="8">
    <location>
        <begin position="103"/>
        <end position="114"/>
    </location>
</feature>
<keyword evidence="5" id="KW-0106">Calcium</keyword>
<sequence>MFRIRQHSTVTTSLESAMHLLRLYAALLLGTSLSLAAVSETSRFDSNTCTVVACSTPGLNGFPGRDGKDGTKGEKGDPGVAVRGQQGPPGKVGPPGPHGIQGPTGQKGQKGDTTAVDTIQRKVTALENTIQTLQADLSKNKKILMLQGAISVGQKTFVSTGKHDTFANGKTLCASAGAALASPRNVAENTALTEVMKRKSEHAFLDINDRQTEGKFVYSNGETVGYTNWAGGEPNNDNNEDCVILNESSRWIDVPCHYKYLIICEI</sequence>
<reference evidence="12" key="1">
    <citation type="submission" date="2025-08" db="UniProtKB">
        <authorList>
            <consortium name="RefSeq"/>
        </authorList>
    </citation>
    <scope>IDENTIFICATION</scope>
</reference>
<keyword evidence="6" id="KW-0176">Collagen</keyword>
<dbReference type="Gene3D" id="1.20.5.320">
    <property type="entry name" value="6-Phosphogluconate Dehydrogenase, domain 3"/>
    <property type="match status" value="1"/>
</dbReference>
<dbReference type="InterPro" id="IPR018378">
    <property type="entry name" value="C-type_lectin_CS"/>
</dbReference>
<dbReference type="PROSITE" id="PS00615">
    <property type="entry name" value="C_TYPE_LECTIN_1"/>
    <property type="match status" value="1"/>
</dbReference>
<dbReference type="RefSeq" id="XP_072851150.1">
    <property type="nucleotide sequence ID" value="XM_072995049.1"/>
</dbReference>